<evidence type="ECO:0000313" key="2">
    <source>
        <dbReference type="Proteomes" id="UP000712713"/>
    </source>
</evidence>
<dbReference type="AlphaFoldDB" id="A0A921JR99"/>
<dbReference type="EMBL" id="DYZF01000253">
    <property type="protein sequence ID" value="HJE52294.1"/>
    <property type="molecule type" value="Genomic_DNA"/>
</dbReference>
<dbReference type="Proteomes" id="UP000712713">
    <property type="component" value="Unassembled WGS sequence"/>
</dbReference>
<comment type="caution">
    <text evidence="1">The sequence shown here is derived from an EMBL/GenBank/DDBJ whole genome shotgun (WGS) entry which is preliminary data.</text>
</comment>
<feature type="non-terminal residue" evidence="1">
    <location>
        <position position="296"/>
    </location>
</feature>
<proteinExistence type="predicted"/>
<organism evidence="1 2">
    <name type="scientific">Tessaracoccus flavescens</name>
    <dbReference type="NCBI Taxonomy" id="399497"/>
    <lineage>
        <taxon>Bacteria</taxon>
        <taxon>Bacillati</taxon>
        <taxon>Actinomycetota</taxon>
        <taxon>Actinomycetes</taxon>
        <taxon>Propionibacteriales</taxon>
        <taxon>Propionibacteriaceae</taxon>
        <taxon>Tessaracoccus</taxon>
    </lineage>
</organism>
<accession>A0A921JR99</accession>
<name>A0A921JR99_9ACTN</name>
<sequence>MTVPIVDPPMLPYGTVVHRALGVSADGPDVDLHPDLSKIVGLEVEFRASVAAIVWDGGSDPVTHVPQAVQGRYDDQGILRLVLPGGDLSTEEGVRLLATDHPGILPSGWRWSASWSGRALPSATFPLSASDTLDLSTVVLAGVTPGAPTVFADLLAAAADLEATMAGADVSQAVEDYLTANPPSGGVTDHGALSGLGDDDHPHYALADGTRGSFAAPLGPDDNYVTDAEKAALHTHPAVIAQGATAADARAAIGAGTSSFSGAYADLSGKPTLGTAAATASTDYATAAQGEKADTA</sequence>
<evidence type="ECO:0000313" key="1">
    <source>
        <dbReference type="EMBL" id="HJE52294.1"/>
    </source>
</evidence>
<reference evidence="1" key="1">
    <citation type="journal article" date="2021" name="PeerJ">
        <title>Extensive microbial diversity within the chicken gut microbiome revealed by metagenomics and culture.</title>
        <authorList>
            <person name="Gilroy R."/>
            <person name="Ravi A."/>
            <person name="Getino M."/>
            <person name="Pursley I."/>
            <person name="Horton D.L."/>
            <person name="Alikhan N.F."/>
            <person name="Baker D."/>
            <person name="Gharbi K."/>
            <person name="Hall N."/>
            <person name="Watson M."/>
            <person name="Adriaenssens E.M."/>
            <person name="Foster-Nyarko E."/>
            <person name="Jarju S."/>
            <person name="Secka A."/>
            <person name="Antonio M."/>
            <person name="Oren A."/>
            <person name="Chaudhuri R.R."/>
            <person name="La Ragione R."/>
            <person name="Hildebrand F."/>
            <person name="Pallen M.J."/>
        </authorList>
    </citation>
    <scope>NUCLEOTIDE SEQUENCE</scope>
    <source>
        <strain evidence="1">ChiGjej3B3-7470</strain>
    </source>
</reference>
<gene>
    <name evidence="1" type="ORF">K8V15_10055</name>
</gene>
<reference evidence="1" key="2">
    <citation type="submission" date="2021-09" db="EMBL/GenBank/DDBJ databases">
        <authorList>
            <person name="Gilroy R."/>
        </authorList>
    </citation>
    <scope>NUCLEOTIDE SEQUENCE</scope>
    <source>
        <strain evidence="1">ChiGjej3B3-7470</strain>
    </source>
</reference>
<protein>
    <submittedName>
        <fullName evidence="1">Uncharacterized protein</fullName>
    </submittedName>
</protein>